<dbReference type="Gene3D" id="3.40.30.10">
    <property type="entry name" value="Glutaredoxin"/>
    <property type="match status" value="1"/>
</dbReference>
<dbReference type="Proteomes" id="UP000663075">
    <property type="component" value="Chromosome"/>
</dbReference>
<sequence>MNNINKIILEKLLKINNLVILIVFWIELCSPCQILKKNIDELEIKLKKSIKILKININYNNYLVEKFSIKSAPTITIIKNKKIILKRHGIINKQEINKILKAAIKNE</sequence>
<proteinExistence type="predicted"/>
<dbReference type="PANTHER" id="PTHR45663:SF11">
    <property type="entry name" value="GEO12009P1"/>
    <property type="match status" value="1"/>
</dbReference>
<dbReference type="EMBL" id="CP024850">
    <property type="protein sequence ID" value="QSF25252.1"/>
    <property type="molecule type" value="Genomic_DNA"/>
</dbReference>
<evidence type="ECO:0000259" key="1">
    <source>
        <dbReference type="Pfam" id="PF00085"/>
    </source>
</evidence>
<feature type="domain" description="Thioredoxin" evidence="1">
    <location>
        <begin position="14"/>
        <end position="101"/>
    </location>
</feature>
<dbReference type="AlphaFoldDB" id="A0A975A3N9"/>
<dbReference type="PANTHER" id="PTHR45663">
    <property type="entry name" value="GEO12009P1"/>
    <property type="match status" value="1"/>
</dbReference>
<dbReference type="InterPro" id="IPR036249">
    <property type="entry name" value="Thioredoxin-like_sf"/>
</dbReference>
<name>A0A975A3N9_9PROT</name>
<dbReference type="GO" id="GO:0005737">
    <property type="term" value="C:cytoplasm"/>
    <property type="evidence" value="ECO:0007669"/>
    <property type="project" value="TreeGrafter"/>
</dbReference>
<accession>A0A975A3N9</accession>
<evidence type="ECO:0000313" key="2">
    <source>
        <dbReference type="EMBL" id="QSF25252.1"/>
    </source>
</evidence>
<dbReference type="InterPro" id="IPR013766">
    <property type="entry name" value="Thioredoxin_domain"/>
</dbReference>
<dbReference type="GO" id="GO:0015035">
    <property type="term" value="F:protein-disulfide reductase activity"/>
    <property type="evidence" value="ECO:0007669"/>
    <property type="project" value="TreeGrafter"/>
</dbReference>
<keyword evidence="3" id="KW-1185">Reference proteome</keyword>
<dbReference type="SUPFAM" id="SSF52833">
    <property type="entry name" value="Thioredoxin-like"/>
    <property type="match status" value="1"/>
</dbReference>
<gene>
    <name evidence="2" type="ORF">CU086_00165</name>
</gene>
<dbReference type="Pfam" id="PF00085">
    <property type="entry name" value="Thioredoxin"/>
    <property type="match status" value="1"/>
</dbReference>
<reference evidence="2" key="1">
    <citation type="submission" date="2017-11" db="EMBL/GenBank/DDBJ databases">
        <authorList>
            <person name="Jian Z."/>
        </authorList>
    </citation>
    <scope>NUCLEOTIDE SEQUENCE</scope>
    <source>
        <strain evidence="2">YC</strain>
    </source>
</reference>
<evidence type="ECO:0000313" key="3">
    <source>
        <dbReference type="Proteomes" id="UP000663075"/>
    </source>
</evidence>
<organism evidence="2 3">
    <name type="scientific">Candidatus Nasuia deltocephalincola</name>
    <dbReference type="NCBI Taxonomy" id="1160784"/>
    <lineage>
        <taxon>Bacteria</taxon>
        <taxon>Pseudomonadati</taxon>
        <taxon>Pseudomonadota</taxon>
        <taxon>Betaproteobacteria</taxon>
        <taxon>Candidatus Nasuia</taxon>
    </lineage>
</organism>
<protein>
    <recommendedName>
        <fullName evidence="1">Thioredoxin domain-containing protein</fullName>
    </recommendedName>
</protein>